<feature type="region of interest" description="Disordered" evidence="7">
    <location>
        <begin position="216"/>
        <end position="328"/>
    </location>
</feature>
<dbReference type="EMBL" id="LNZH02000161">
    <property type="protein sequence ID" value="OCB89237.1"/>
    <property type="molecule type" value="Genomic_DNA"/>
</dbReference>
<dbReference type="PANTHER" id="PTHR13254">
    <property type="entry name" value="GOLGI AUTOANTIGEN, GOLGIN SUBFAMILY A, 7"/>
    <property type="match status" value="1"/>
</dbReference>
<accession>A0A9Q5N6M4</accession>
<comment type="subcellular location">
    <subcellularLocation>
        <location evidence="1">Endoplasmic reticulum membrane</location>
        <topology evidence="1">Peripheral membrane protein</topology>
    </subcellularLocation>
</comment>
<evidence type="ECO:0000313" key="9">
    <source>
        <dbReference type="EMBL" id="OCB89237.1"/>
    </source>
</evidence>
<feature type="compositionally biased region" description="Basic and acidic residues" evidence="7">
    <location>
        <begin position="310"/>
        <end position="322"/>
    </location>
</feature>
<dbReference type="GO" id="GO:0031211">
    <property type="term" value="C:endoplasmic reticulum palmitoyltransferase complex"/>
    <property type="evidence" value="ECO:0007669"/>
    <property type="project" value="TreeGrafter"/>
</dbReference>
<organism evidence="9 10">
    <name type="scientific">Sanghuangporus baumii</name>
    <name type="common">Phellinus baumii</name>
    <dbReference type="NCBI Taxonomy" id="108892"/>
    <lineage>
        <taxon>Eukaryota</taxon>
        <taxon>Fungi</taxon>
        <taxon>Dikarya</taxon>
        <taxon>Basidiomycota</taxon>
        <taxon>Agaricomycotina</taxon>
        <taxon>Agaricomycetes</taxon>
        <taxon>Hymenochaetales</taxon>
        <taxon>Hymenochaetaceae</taxon>
        <taxon>Sanghuangporus</taxon>
    </lineage>
</organism>
<evidence type="ECO:0000313" key="10">
    <source>
        <dbReference type="Proteomes" id="UP000757232"/>
    </source>
</evidence>
<evidence type="ECO:0000256" key="6">
    <source>
        <dbReference type="ARBA" id="ARBA00023136"/>
    </source>
</evidence>
<protein>
    <recommendedName>
        <fullName evidence="4">Ras modification protein ERF4</fullName>
    </recommendedName>
</protein>
<feature type="compositionally biased region" description="Low complexity" evidence="7">
    <location>
        <begin position="172"/>
        <end position="187"/>
    </location>
</feature>
<dbReference type="GO" id="GO:0005789">
    <property type="term" value="C:endoplasmic reticulum membrane"/>
    <property type="evidence" value="ECO:0007669"/>
    <property type="project" value="UniProtKB-SubCell"/>
</dbReference>
<keyword evidence="5" id="KW-0256">Endoplasmic reticulum</keyword>
<gene>
    <name evidence="9" type="ORF">A7U60_g3604</name>
</gene>
<keyword evidence="10" id="KW-1185">Reference proteome</keyword>
<evidence type="ECO:0000256" key="2">
    <source>
        <dbReference type="ARBA" id="ARBA00007732"/>
    </source>
</evidence>
<evidence type="ECO:0000256" key="3">
    <source>
        <dbReference type="ARBA" id="ARBA00011396"/>
    </source>
</evidence>
<dbReference type="GO" id="GO:0006612">
    <property type="term" value="P:protein targeting to membrane"/>
    <property type="evidence" value="ECO:0007669"/>
    <property type="project" value="TreeGrafter"/>
</dbReference>
<reference evidence="9" key="1">
    <citation type="submission" date="2016-06" db="EMBL/GenBank/DDBJ databases">
        <title>Draft Genome sequence of the fungus Inonotus baumii.</title>
        <authorList>
            <person name="Zhu H."/>
            <person name="Lin W."/>
        </authorList>
    </citation>
    <scope>NUCLEOTIDE SEQUENCE</scope>
    <source>
        <strain evidence="9">821</strain>
    </source>
</reference>
<feature type="compositionally biased region" description="Low complexity" evidence="7">
    <location>
        <begin position="261"/>
        <end position="273"/>
    </location>
</feature>
<feature type="compositionally biased region" description="Basic and acidic residues" evidence="7">
    <location>
        <begin position="132"/>
        <end position="159"/>
    </location>
</feature>
<dbReference type="AlphaFoldDB" id="A0A9Q5N6M4"/>
<keyword evidence="6" id="KW-0472">Membrane</keyword>
<dbReference type="Proteomes" id="UP000757232">
    <property type="component" value="Unassembled WGS sequence"/>
</dbReference>
<evidence type="ECO:0000256" key="4">
    <source>
        <dbReference type="ARBA" id="ARBA00018463"/>
    </source>
</evidence>
<dbReference type="Pfam" id="PF10256">
    <property type="entry name" value="Erf4"/>
    <property type="match status" value="1"/>
</dbReference>
<dbReference type="PANTHER" id="PTHR13254:SF0">
    <property type="entry name" value="GOLGIN SUBFAMILY A MEMBER 7_ERF4 DOMAIN-CONTAINING PROTEIN"/>
    <property type="match status" value="1"/>
</dbReference>
<feature type="domain" description="Golgin subfamily A member 7/ERF4" evidence="8">
    <location>
        <begin position="374"/>
        <end position="485"/>
    </location>
</feature>
<feature type="compositionally biased region" description="Polar residues" evidence="7">
    <location>
        <begin position="216"/>
        <end position="231"/>
    </location>
</feature>
<evidence type="ECO:0000259" key="8">
    <source>
        <dbReference type="Pfam" id="PF10256"/>
    </source>
</evidence>
<comment type="caution">
    <text evidence="9">The sequence shown here is derived from an EMBL/GenBank/DDBJ whole genome shotgun (WGS) entry which is preliminary data.</text>
</comment>
<evidence type="ECO:0000256" key="5">
    <source>
        <dbReference type="ARBA" id="ARBA00022824"/>
    </source>
</evidence>
<comment type="subunit">
    <text evidence="3">Interacts with ERF2.</text>
</comment>
<dbReference type="InterPro" id="IPR051371">
    <property type="entry name" value="Ras_palmitoyltransferase"/>
</dbReference>
<feature type="region of interest" description="Disordered" evidence="7">
    <location>
        <begin position="1"/>
        <end position="199"/>
    </location>
</feature>
<dbReference type="OrthoDB" id="2190159at2759"/>
<dbReference type="InterPro" id="IPR019383">
    <property type="entry name" value="Golgin_A_7/ERF4"/>
</dbReference>
<sequence length="512" mass="55226">MSSSKNPANGLVLAHGSASGRRSASFEKHRRQSSSADVSMVKLAHSRSHSRSASSASGTGNGHGVTSSVQGPVVPPPPKERLLPSPPLTPVASLKSLRKAAGKERGLGSDKDAMPKSGKYNSNANTDLKGVASDRSELVDGADGERDTTEDGMDTEHDGALSSWSYRPDGVTETGTIGNTDTETTTDSGGGDDNGAGLATSSISAAATASVQPSSVLATAPQLSPSHNITQERIPLQEDRDTLGVNGTGSGDDLHGEFHSSNESPTGTSSSLSMPHGHEVNSTSPAPSHPLFNGPSLQPWDLVDPPPNNNEERLRRVRKDSNRSMPGSMVNVVVKDGKKYRIPHSSYYFGPPPDTSAFGTDPIGHIGVHHPREIVRIERDYSGGDIPQFSPAYPLELEGRITPTQFLETINAINETLLDAHSLRWSFVDNTLAVLTLYISRLFIESNYDRKMRRLRESIEKLNKEVYNPVGLNILWPKDVAFMFVSNLLFGHRNSDFFDEAPSSFKLEIEYY</sequence>
<name>A0A9Q5N6M4_SANBA</name>
<comment type="similarity">
    <text evidence="2">Belongs to the ERF4 family.</text>
</comment>
<proteinExistence type="inferred from homology"/>
<feature type="compositionally biased region" description="Basic and acidic residues" evidence="7">
    <location>
        <begin position="101"/>
        <end position="114"/>
    </location>
</feature>
<evidence type="ECO:0000256" key="7">
    <source>
        <dbReference type="SAM" id="MobiDB-lite"/>
    </source>
</evidence>
<evidence type="ECO:0000256" key="1">
    <source>
        <dbReference type="ARBA" id="ARBA00004406"/>
    </source>
</evidence>